<reference evidence="2 3" key="1">
    <citation type="submission" date="2020-02" db="EMBL/GenBank/DDBJ databases">
        <authorList>
            <person name="Zhang X.-Y."/>
        </authorList>
    </citation>
    <scope>NUCLEOTIDE SEQUENCE [LARGE SCALE GENOMIC DNA]</scope>
    <source>
        <strain evidence="2 3">C33</strain>
    </source>
</reference>
<keyword evidence="3" id="KW-1185">Reference proteome</keyword>
<name>A0A845V0R9_9GAMM</name>
<sequence>MHSTANTEPDHSHTFGQDRKRPGENRTLLVIALTASMMVVE</sequence>
<organism evidence="2 3">
    <name type="scientific">Wenzhouxiangella limi</name>
    <dbReference type="NCBI Taxonomy" id="2707351"/>
    <lineage>
        <taxon>Bacteria</taxon>
        <taxon>Pseudomonadati</taxon>
        <taxon>Pseudomonadota</taxon>
        <taxon>Gammaproteobacteria</taxon>
        <taxon>Chromatiales</taxon>
        <taxon>Wenzhouxiangellaceae</taxon>
        <taxon>Wenzhouxiangella</taxon>
    </lineage>
</organism>
<dbReference type="EMBL" id="JAAGSC010000032">
    <property type="protein sequence ID" value="NDY94876.1"/>
    <property type="molecule type" value="Genomic_DNA"/>
</dbReference>
<proteinExistence type="predicted"/>
<evidence type="ECO:0000256" key="1">
    <source>
        <dbReference type="SAM" id="MobiDB-lite"/>
    </source>
</evidence>
<comment type="caution">
    <text evidence="2">The sequence shown here is derived from an EMBL/GenBank/DDBJ whole genome shotgun (WGS) entry which is preliminary data.</text>
</comment>
<protein>
    <submittedName>
        <fullName evidence="2">Cation transporter</fullName>
    </submittedName>
</protein>
<feature type="compositionally biased region" description="Basic and acidic residues" evidence="1">
    <location>
        <begin position="8"/>
        <end position="24"/>
    </location>
</feature>
<gene>
    <name evidence="2" type="ORF">G3I74_03935</name>
</gene>
<feature type="non-terminal residue" evidence="2">
    <location>
        <position position="41"/>
    </location>
</feature>
<feature type="region of interest" description="Disordered" evidence="1">
    <location>
        <begin position="1"/>
        <end position="25"/>
    </location>
</feature>
<dbReference type="Proteomes" id="UP000484885">
    <property type="component" value="Unassembled WGS sequence"/>
</dbReference>
<evidence type="ECO:0000313" key="2">
    <source>
        <dbReference type="EMBL" id="NDY94876.1"/>
    </source>
</evidence>
<dbReference type="AlphaFoldDB" id="A0A845V0R9"/>
<accession>A0A845V0R9</accession>
<evidence type="ECO:0000313" key="3">
    <source>
        <dbReference type="Proteomes" id="UP000484885"/>
    </source>
</evidence>